<dbReference type="EMBL" id="LAVV01003888">
    <property type="protein sequence ID" value="KNZ61846.1"/>
    <property type="molecule type" value="Genomic_DNA"/>
</dbReference>
<dbReference type="STRING" id="27349.A0A0L6VM70"/>
<gene>
    <name evidence="1" type="ORF">VP01_134g6</name>
</gene>
<proteinExistence type="predicted"/>
<accession>A0A0L6VM70</accession>
<dbReference type="Proteomes" id="UP000037035">
    <property type="component" value="Unassembled WGS sequence"/>
</dbReference>
<evidence type="ECO:0000313" key="2">
    <source>
        <dbReference type="Proteomes" id="UP000037035"/>
    </source>
</evidence>
<evidence type="ECO:0000313" key="1">
    <source>
        <dbReference type="EMBL" id="KNZ61846.1"/>
    </source>
</evidence>
<comment type="caution">
    <text evidence="1">The sequence shown here is derived from an EMBL/GenBank/DDBJ whole genome shotgun (WGS) entry which is preliminary data.</text>
</comment>
<dbReference type="OrthoDB" id="3247418at2759"/>
<name>A0A0L6VM70_9BASI</name>
<keyword evidence="2" id="KW-1185">Reference proteome</keyword>
<dbReference type="AlphaFoldDB" id="A0A0L6VM70"/>
<sequence>MRGFTSTQQPPGQSGLSMSWTFLKSYGQHVFAALLPFCYQSTCSGVILTNEVVSWINKMLPQYPYSYMDQVRYEGIYSPSNSCLYYQQCGTSGSQRAKLLLYNCAHLVLLVNITLERSASVRHIDTYCHHNQAYIKSSLIPFEDVNLAPNYHMAIHLADCLEKYYDCISPYWISHSTPLHSGQMEITFMTKVCQMGNLRALLDMLGLPQSIQPHIEQLKSLYNSIPLETSTETCHAPQ</sequence>
<organism evidence="1 2">
    <name type="scientific">Puccinia sorghi</name>
    <dbReference type="NCBI Taxonomy" id="27349"/>
    <lineage>
        <taxon>Eukaryota</taxon>
        <taxon>Fungi</taxon>
        <taxon>Dikarya</taxon>
        <taxon>Basidiomycota</taxon>
        <taxon>Pucciniomycotina</taxon>
        <taxon>Pucciniomycetes</taxon>
        <taxon>Pucciniales</taxon>
        <taxon>Pucciniaceae</taxon>
        <taxon>Puccinia</taxon>
    </lineage>
</organism>
<dbReference type="VEuPathDB" id="FungiDB:VP01_134g6"/>
<protein>
    <submittedName>
        <fullName evidence="1">Uncharacterized protein</fullName>
    </submittedName>
</protein>
<reference evidence="1 2" key="1">
    <citation type="submission" date="2015-08" db="EMBL/GenBank/DDBJ databases">
        <title>Next Generation Sequencing and Analysis of the Genome of Puccinia sorghi L Schw, the Causal Agent of Maize Common Rust.</title>
        <authorList>
            <person name="Rochi L."/>
            <person name="Burguener G."/>
            <person name="Darino M."/>
            <person name="Turjanski A."/>
            <person name="Kreff E."/>
            <person name="Dieguez M.J."/>
            <person name="Sacco F."/>
        </authorList>
    </citation>
    <scope>NUCLEOTIDE SEQUENCE [LARGE SCALE GENOMIC DNA]</scope>
    <source>
        <strain evidence="1 2">RO10H11247</strain>
    </source>
</reference>